<dbReference type="Pfam" id="PF01826">
    <property type="entry name" value="TIL"/>
    <property type="match status" value="2"/>
</dbReference>
<dbReference type="Proteomes" id="UP001174136">
    <property type="component" value="Unassembled WGS sequence"/>
</dbReference>
<feature type="compositionally biased region" description="Low complexity" evidence="8">
    <location>
        <begin position="1541"/>
        <end position="1688"/>
    </location>
</feature>
<feature type="chain" id="PRO_5041438196" evidence="9">
    <location>
        <begin position="27"/>
        <end position="2705"/>
    </location>
</feature>
<feature type="region of interest" description="Disordered" evidence="8">
    <location>
        <begin position="1772"/>
        <end position="1797"/>
    </location>
</feature>
<evidence type="ECO:0000256" key="7">
    <source>
        <dbReference type="PROSITE-ProRule" id="PRU00039"/>
    </source>
</evidence>
<dbReference type="InterPro" id="IPR036084">
    <property type="entry name" value="Ser_inhib-like_sf"/>
</dbReference>
<evidence type="ECO:0000256" key="2">
    <source>
        <dbReference type="ARBA" id="ARBA00022525"/>
    </source>
</evidence>
<comment type="subcellular location">
    <subcellularLocation>
        <location evidence="1">Secreted</location>
    </subcellularLocation>
</comment>
<feature type="region of interest" description="Disordered" evidence="8">
    <location>
        <begin position="1541"/>
        <end position="1748"/>
    </location>
</feature>
<dbReference type="Pfam" id="PF25962">
    <property type="entry name" value="TIL_OTOGL_Mucin"/>
    <property type="match status" value="1"/>
</dbReference>
<dbReference type="GO" id="GO:0031012">
    <property type="term" value="C:extracellular matrix"/>
    <property type="evidence" value="ECO:0007669"/>
    <property type="project" value="TreeGrafter"/>
</dbReference>
<feature type="compositionally biased region" description="Basic residues" evidence="8">
    <location>
        <begin position="1492"/>
        <end position="1507"/>
    </location>
</feature>
<dbReference type="SUPFAM" id="SSF110221">
    <property type="entry name" value="AbfB domain"/>
    <property type="match status" value="1"/>
</dbReference>
<dbReference type="Pfam" id="PF08742">
    <property type="entry name" value="C8"/>
    <property type="match status" value="4"/>
</dbReference>
<evidence type="ECO:0000256" key="4">
    <source>
        <dbReference type="ARBA" id="ARBA00023157"/>
    </source>
</evidence>
<dbReference type="InterPro" id="IPR036195">
    <property type="entry name" value="AbfB_ABD_sf"/>
</dbReference>
<dbReference type="InterPro" id="IPR007934">
    <property type="entry name" value="AbfB_ABD"/>
</dbReference>
<dbReference type="GO" id="GO:0005615">
    <property type="term" value="C:extracellular space"/>
    <property type="evidence" value="ECO:0007669"/>
    <property type="project" value="TreeGrafter"/>
</dbReference>
<feature type="domain" description="VWFD" evidence="11">
    <location>
        <begin position="487"/>
        <end position="660"/>
    </location>
</feature>
<feature type="domain" description="VWFD" evidence="11">
    <location>
        <begin position="130"/>
        <end position="306"/>
    </location>
</feature>
<dbReference type="PROSITE" id="PS01225">
    <property type="entry name" value="CTCK_2"/>
    <property type="match status" value="1"/>
</dbReference>
<keyword evidence="2" id="KW-0964">Secreted</keyword>
<dbReference type="InterPro" id="IPR050780">
    <property type="entry name" value="Mucin_vWF_Thrombospondin_sf"/>
</dbReference>
<dbReference type="InterPro" id="IPR058755">
    <property type="entry name" value="Fn1-VW_OTOGL"/>
</dbReference>
<organism evidence="12 13">
    <name type="scientific">Merluccius polli</name>
    <name type="common">Benguela hake</name>
    <name type="synonym">Merluccius cadenati</name>
    <dbReference type="NCBI Taxonomy" id="89951"/>
    <lineage>
        <taxon>Eukaryota</taxon>
        <taxon>Metazoa</taxon>
        <taxon>Chordata</taxon>
        <taxon>Craniata</taxon>
        <taxon>Vertebrata</taxon>
        <taxon>Euteleostomi</taxon>
        <taxon>Actinopterygii</taxon>
        <taxon>Neopterygii</taxon>
        <taxon>Teleostei</taxon>
        <taxon>Neoteleostei</taxon>
        <taxon>Acanthomorphata</taxon>
        <taxon>Zeiogadaria</taxon>
        <taxon>Gadariae</taxon>
        <taxon>Gadiformes</taxon>
        <taxon>Gadoidei</taxon>
        <taxon>Merlucciidae</taxon>
        <taxon>Merluccius</taxon>
    </lineage>
</organism>
<comment type="similarity">
    <text evidence="6">Belongs to the otogelin family.</text>
</comment>
<evidence type="ECO:0000256" key="8">
    <source>
        <dbReference type="SAM" id="MobiDB-lite"/>
    </source>
</evidence>
<feature type="region of interest" description="Disordered" evidence="8">
    <location>
        <begin position="1483"/>
        <end position="1529"/>
    </location>
</feature>
<dbReference type="GO" id="GO:0046556">
    <property type="term" value="F:alpha-L-arabinofuranosidase activity"/>
    <property type="evidence" value="ECO:0007669"/>
    <property type="project" value="InterPro"/>
</dbReference>
<dbReference type="PANTHER" id="PTHR11339">
    <property type="entry name" value="EXTRACELLULAR MATRIX GLYCOPROTEIN RELATED"/>
    <property type="match status" value="1"/>
</dbReference>
<evidence type="ECO:0000256" key="3">
    <source>
        <dbReference type="ARBA" id="ARBA00022737"/>
    </source>
</evidence>
<evidence type="ECO:0000259" key="10">
    <source>
        <dbReference type="PROSITE" id="PS01225"/>
    </source>
</evidence>
<dbReference type="InterPro" id="IPR001846">
    <property type="entry name" value="VWF_type-D"/>
</dbReference>
<dbReference type="EMBL" id="JAOPHQ010000303">
    <property type="protein sequence ID" value="KAK0155111.1"/>
    <property type="molecule type" value="Genomic_DNA"/>
</dbReference>
<protein>
    <submittedName>
        <fullName evidence="12">Otogelin-like protein</fullName>
    </submittedName>
</protein>
<keyword evidence="5" id="KW-0325">Glycoprotein</keyword>
<dbReference type="InterPro" id="IPR002919">
    <property type="entry name" value="TIL_dom"/>
</dbReference>
<keyword evidence="3" id="KW-0677">Repeat</keyword>
<dbReference type="PANTHER" id="PTHR11339:SF225">
    <property type="entry name" value="OTOGELIN-LIKE PROTEIN"/>
    <property type="match status" value="1"/>
</dbReference>
<dbReference type="SUPFAM" id="SSF57567">
    <property type="entry name" value="Serine protease inhibitors"/>
    <property type="match status" value="5"/>
</dbReference>
<evidence type="ECO:0000313" key="12">
    <source>
        <dbReference type="EMBL" id="KAK0155111.1"/>
    </source>
</evidence>
<feature type="signal peptide" evidence="9">
    <location>
        <begin position="1"/>
        <end position="26"/>
    </location>
</feature>
<keyword evidence="4 7" id="KW-1015">Disulfide bond</keyword>
<dbReference type="Gene3D" id="2.80.10.50">
    <property type="match status" value="1"/>
</dbReference>
<feature type="domain" description="VWFD" evidence="11">
    <location>
        <begin position="1875"/>
        <end position="2064"/>
    </location>
</feature>
<gene>
    <name evidence="12" type="primary">OTOGL</name>
    <name evidence="12" type="ORF">N1851_002557</name>
</gene>
<dbReference type="SMART" id="SM00215">
    <property type="entry name" value="VWC_out"/>
    <property type="match status" value="3"/>
</dbReference>
<sequence>MNLKWIGKRFLISFSVYQFLISVVQSQLSDTEGRLQRRTNALRRKRDLLGEEVGTLHLREPGEKYRTLLSEDALPRTVLHNYTARDASSEYCGCLNGGWCLEGGVCDCAQFQAVGDRCQMIPNQGQDRDGICRSWGQHHYETFDGIYYFFPGTCSYILAQDCHSDVPQYTVWVHNSRVCEGSVYSCPRALSLFFPNEEEIHISGYQVHQGGRRLSLPQTIGGVFIERLADYLLVKSAFGFSLAWDGGSGVYLKMSEEHQGAPCGLCGNFNHVARDDLTTARGTRTEEPVVFGNSWAVDLPHETACPSVEQDFNGPCQSESDMDDAIEKCSALLFFPFLSCHENIDPNPFVASCVSDLSDDEEIFCRALVEYTRACSHVGYPVREWRDSFPSCNDGCEESFVHRDCISCCPPTCTFEKECLGTNLHCLDGCYCPDGLILQNGTCIAVAQCPCVYHGTSYMQGHVLEQGCSVCVCMGGVWNCTETNCAAECSVVGDVFVATFDGRMFLQPGVCQYVLAKSHRSGRFTVTLQYANCAEKACVQSVTVVLDEDVSRQVTMTREGEVLIGVNPAPVLPFRDDYVEVWRLTSVFTLLKAGIGLRLQYDGQGGRVYLQLDSQWHGSTLGLCGTFNGNLRDDFLSPAGMIEGTPQLHANAWKVSSACVAPVNQPIIDPCEMNQHNVFYASLCEVILGSLFAPCHGYVSPNIYHQQCRYQACRCGNSCLCTALAHYAFLCSKHGVDVRFRTHVSECGVVCLGGMLYHSCASSCGRSCRALSSPESCNHDDCAEGCGCSEGSFYDDMRQRCVQQSQCHCYSMGGVSQPGEVSFSASGPCLCRNGQMECVPEEREPERTDTEECPEGKVYHRCGEQRGGVACEPTCRNLMLNLTCPPNTPCIPGCVCPPGLVLHHGECYYPENCPCVWMGLEYLPGETVDTACYKCVCHRGFFNCSYLPCPAVCTIYSDRHYHTFDGLEYDYHSDCQVYLMKGVGEAEVSIVAQNKDCYESGIVCMKMLVIHVGLTKIYFTDNSGNPSPSTVVGRGFDFELLKAGYYTVVYFAGQDLTILWDRKTTVHIRAGPQWKGLLSGLCGNFDSVTVNDMTTSSHMEVNNAQSFGDSWALGQCESEYVVKRPCEGDLGRQPYAKRECALLYSDVFAPCHNVVDVTWFYRNCLIDTCNCNRGGDCECLCTSIAAYAHKCCQQGVTIHWRSPSVCPYDCEYYNQELGDGPFSLVSAANNDTVFGVNRSSSSVFPLVRERPGWLPAPSLLFNFMVTAGLQKDRTSRVPMVSLESAERPNYFLVVSGRSRLQLERWARGAEFTRRGTFIQHQGLFLPGRTSFELVSQPGFFLTLTRTAARVLRYDNTEGFKTSSSFTLEESSFVIPYRIMCEWRYQACASPCVHTCNDPTATRCHFLPPVEGCFPRCPKNMVLDEVTRRCVYIEDCECDPPSDPDAFCVCDPFQQNHDSPADLHLHHLRHLHYLHRQNNLSSHPDYCSDHKASNHRHHHYHHRHHRQSNHQSDHQSGPQPHPPARPTTTTTITERVTTTAAAAASISLPSSPTTATRITSTTTHATTTPATPSTAVAPHTRSTPTGMTPMTTTTTTATTTTTRAGATPGVTRTVTTAAAEGVPAAPTTTTATRTPPSITSIATPSSTPPSLATSAPTTPAAGPTPVPTTTAPSVAAITTTSSSTSSSSSSPPPPPSPSRTSPPATASPTPTVALVTTPGYTPPHPATTATATVTTTTTPHPRPLHTLVTTETRPGDTTVAVVAATTTTPHLRTDETTASSTESVTTEMTTSPEPFPPVGEVSTSVPPFVMPTTPCTPPYSYRLDECAELICFNRELLLHNSSLHCRYNTSQPYCSLLGLPILTNTDPCCPQWQCPCRCSVMSDLRVITFDGNNVALYDNGSYILVHLPRETIIGTVEKCPTSQSVNSIRRPSPTGTSGLCFKKLNITTSSYRILINRLDRKVSVNYRPAKLPFSRQSLHMDDTGSMYLIQTPGGVNIQWYHSTGIMVLQYTNPNNGTGHTRGLCGCCDGNPADDLKLPNGTVVRELGDMMLFLQAWRVQTSDETEHMRRVGDNCTTGDCSMCLSMLKQRAFTPCHSKVSPEQFCDIMWAGDLHYKDHQCDFMAAYVAVCYTHQVCISWRRHNFCPLRCPPGKEYQPCVSTCTTRTCQNREYYEETTCSHVREECVCRRGTILHRADSSYCVTEDRCVCTDNEGRPRAPDEVWNSSLRGCCLYQCMANGSVVAVEPDCGGAPAVLCEREGEYVLDVLEEGACCPKKICECNMTICDREAPPCDYGNRLVIGYSALSCCPEYRCECDPQACPLVSAPDCRDDQFLVEVREENSCCYSYLCVCESCIEPIPNCSPGEMMAVVLNTTNRCCPQYHCGMHIKCSLVYTVCDANLCPEPPVSCAPGLSLVQTAVPGHCCPEHRCECQCEDSSTPVCQVGELLVEVPDASTHCGCPLHSCQKGEVCVFQSVTVLGPGQSLIQYFDGGLCYSVHCLHIKDPDTGYYAMEVSSVNCSQRCGPHQVYVASSDPQVCCGSCRNVSCSFNNDNGTTELFTAGSSWVDNCTRYDCMETAVGAVILASGVVCPPFNDTECVQNGGAVQSYVDGCCKTCKEDGKTCKRVAIRTTIRKDDCRSNAPVTVYSCDGKCPSATIFNFNINSHARFCKCCRESGLQTRTVTLYCSRNATLVDYNFQEPLDCSCQWN</sequence>
<evidence type="ECO:0000256" key="5">
    <source>
        <dbReference type="ARBA" id="ARBA00023180"/>
    </source>
</evidence>
<feature type="compositionally biased region" description="Low complexity" evidence="8">
    <location>
        <begin position="1697"/>
        <end position="1718"/>
    </location>
</feature>
<dbReference type="CDD" id="cd19941">
    <property type="entry name" value="TIL"/>
    <property type="match status" value="5"/>
</dbReference>
<dbReference type="SMART" id="SM00041">
    <property type="entry name" value="CT"/>
    <property type="match status" value="1"/>
</dbReference>
<dbReference type="PROSITE" id="PS51233">
    <property type="entry name" value="VWFD"/>
    <property type="match status" value="4"/>
</dbReference>
<evidence type="ECO:0000256" key="6">
    <source>
        <dbReference type="ARBA" id="ARBA00061260"/>
    </source>
</evidence>
<dbReference type="Pfam" id="PF25961">
    <property type="entry name" value="OTOGL_N"/>
    <property type="match status" value="1"/>
</dbReference>
<accession>A0AA47NBH2</accession>
<dbReference type="InterPro" id="IPR006207">
    <property type="entry name" value="Cys_knot_C"/>
</dbReference>
<proteinExistence type="inferred from homology"/>
<feature type="compositionally biased region" description="Low complexity" evidence="8">
    <location>
        <begin position="1725"/>
        <end position="1748"/>
    </location>
</feature>
<dbReference type="Pfam" id="PF25960">
    <property type="entry name" value="Fn1-VW_OTOGL"/>
    <property type="match status" value="1"/>
</dbReference>
<reference evidence="12" key="1">
    <citation type="journal article" date="2023" name="Front. Mar. Sci.">
        <title>A new Merluccius polli reference genome to investigate the effects of global change in West African waters.</title>
        <authorList>
            <person name="Mateo J.L."/>
            <person name="Blanco-Fernandez C."/>
            <person name="Garcia-Vazquez E."/>
            <person name="Machado-Schiaffino G."/>
        </authorList>
    </citation>
    <scope>NUCLEOTIDE SEQUENCE</scope>
    <source>
        <strain evidence="12">C29</strain>
        <tissue evidence="12">Fin</tissue>
    </source>
</reference>
<dbReference type="Pfam" id="PF00094">
    <property type="entry name" value="VWD"/>
    <property type="match status" value="4"/>
</dbReference>
<keyword evidence="9" id="KW-0732">Signal</keyword>
<feature type="domain" description="CTCK" evidence="10">
    <location>
        <begin position="2620"/>
        <end position="2705"/>
    </location>
</feature>
<dbReference type="Gene3D" id="2.10.25.10">
    <property type="entry name" value="Laminin"/>
    <property type="match status" value="5"/>
</dbReference>
<evidence type="ECO:0000256" key="9">
    <source>
        <dbReference type="SAM" id="SignalP"/>
    </source>
</evidence>
<feature type="disulfide bond" evidence="7">
    <location>
        <begin position="2634"/>
        <end position="2683"/>
    </location>
</feature>
<keyword evidence="13" id="KW-1185">Reference proteome</keyword>
<dbReference type="Pfam" id="PF05270">
    <property type="entry name" value="AbfB"/>
    <property type="match status" value="1"/>
</dbReference>
<comment type="caution">
    <text evidence="7">Lacks conserved residue(s) required for the propagation of feature annotation.</text>
</comment>
<feature type="compositionally biased region" description="Low complexity" evidence="8">
    <location>
        <begin position="1775"/>
        <end position="1791"/>
    </location>
</feature>
<dbReference type="InterPro" id="IPR058754">
    <property type="entry name" value="OTOGL-like_N"/>
</dbReference>
<evidence type="ECO:0000256" key="1">
    <source>
        <dbReference type="ARBA" id="ARBA00004613"/>
    </source>
</evidence>
<dbReference type="SMART" id="SM00832">
    <property type="entry name" value="C8"/>
    <property type="match status" value="4"/>
</dbReference>
<dbReference type="InterPro" id="IPR058753">
    <property type="entry name" value="TIL_OTOGL_Mucin"/>
</dbReference>
<dbReference type="GO" id="GO:0046373">
    <property type="term" value="P:L-arabinose metabolic process"/>
    <property type="evidence" value="ECO:0007669"/>
    <property type="project" value="InterPro"/>
</dbReference>
<evidence type="ECO:0000259" key="11">
    <source>
        <dbReference type="PROSITE" id="PS51233"/>
    </source>
</evidence>
<feature type="domain" description="VWFD" evidence="11">
    <location>
        <begin position="951"/>
        <end position="1119"/>
    </location>
</feature>
<comment type="caution">
    <text evidence="12">The sequence shown here is derived from an EMBL/GenBank/DDBJ whole genome shotgun (WGS) entry which is preliminary data.</text>
</comment>
<name>A0AA47NBH2_MERPO</name>
<dbReference type="SMART" id="SM00216">
    <property type="entry name" value="VWD"/>
    <property type="match status" value="4"/>
</dbReference>
<evidence type="ECO:0000313" key="13">
    <source>
        <dbReference type="Proteomes" id="UP001174136"/>
    </source>
</evidence>
<dbReference type="InterPro" id="IPR014853">
    <property type="entry name" value="VWF/SSPO/ZAN-like_Cys-rich_dom"/>
</dbReference>
<dbReference type="InterPro" id="IPR001007">
    <property type="entry name" value="VWF_dom"/>
</dbReference>